<organism evidence="2 3">
    <name type="scientific">Oceanirhabdus seepicola</name>
    <dbReference type="NCBI Taxonomy" id="2828781"/>
    <lineage>
        <taxon>Bacteria</taxon>
        <taxon>Bacillati</taxon>
        <taxon>Bacillota</taxon>
        <taxon>Clostridia</taxon>
        <taxon>Eubacteriales</taxon>
        <taxon>Clostridiaceae</taxon>
        <taxon>Oceanirhabdus</taxon>
    </lineage>
</organism>
<dbReference type="NCBIfam" id="NF040920">
    <property type="entry name" value="CD1871A_fam"/>
    <property type="match status" value="1"/>
</dbReference>
<protein>
    <recommendedName>
        <fullName evidence="4">Thioredoxin</fullName>
    </recommendedName>
</protein>
<gene>
    <name evidence="2" type="ORF">KDK92_21020</name>
</gene>
<evidence type="ECO:0000313" key="2">
    <source>
        <dbReference type="EMBL" id="MCM1992212.1"/>
    </source>
</evidence>
<keyword evidence="3" id="KW-1185">Reference proteome</keyword>
<comment type="caution">
    <text evidence="2">The sequence shown here is derived from an EMBL/GenBank/DDBJ whole genome shotgun (WGS) entry which is preliminary data.</text>
</comment>
<dbReference type="AlphaFoldDB" id="A0A9J6P7G4"/>
<evidence type="ECO:0000256" key="1">
    <source>
        <dbReference type="SAM" id="Phobius"/>
    </source>
</evidence>
<name>A0A9J6P7G4_9CLOT</name>
<reference evidence="2" key="1">
    <citation type="journal article" date="2021" name="mSystems">
        <title>Bacteria and Archaea Synergistically Convert Glycine Betaine to Biogenic Methane in the Formosa Cold Seep of the South China Sea.</title>
        <authorList>
            <person name="Li L."/>
            <person name="Zhang W."/>
            <person name="Zhang S."/>
            <person name="Song L."/>
            <person name="Sun Q."/>
            <person name="Zhang H."/>
            <person name="Xiang H."/>
            <person name="Dong X."/>
        </authorList>
    </citation>
    <scope>NUCLEOTIDE SEQUENCE</scope>
    <source>
        <strain evidence="2">ZWT</strain>
    </source>
</reference>
<dbReference type="InterPro" id="IPR047708">
    <property type="entry name" value="CD1871A-like"/>
</dbReference>
<sequence>MKERLLRYGILFMSIGFIAGGIYRNEVNTVFKKAINICLECIGIG</sequence>
<evidence type="ECO:0008006" key="4">
    <source>
        <dbReference type="Google" id="ProtNLM"/>
    </source>
</evidence>
<accession>A0A9J6P7G4</accession>
<feature type="transmembrane region" description="Helical" evidence="1">
    <location>
        <begin position="6"/>
        <end position="23"/>
    </location>
</feature>
<keyword evidence="1" id="KW-0812">Transmembrane</keyword>
<keyword evidence="1" id="KW-1133">Transmembrane helix</keyword>
<reference evidence="2" key="2">
    <citation type="submission" date="2021-04" db="EMBL/GenBank/DDBJ databases">
        <authorList>
            <person name="Dong X."/>
        </authorList>
    </citation>
    <scope>NUCLEOTIDE SEQUENCE</scope>
    <source>
        <strain evidence="2">ZWT</strain>
    </source>
</reference>
<dbReference type="RefSeq" id="WP_250861532.1">
    <property type="nucleotide sequence ID" value="NZ_JAGSOJ010000005.1"/>
</dbReference>
<evidence type="ECO:0000313" key="3">
    <source>
        <dbReference type="Proteomes" id="UP001056429"/>
    </source>
</evidence>
<dbReference type="Proteomes" id="UP001056429">
    <property type="component" value="Unassembled WGS sequence"/>
</dbReference>
<proteinExistence type="predicted"/>
<dbReference type="EMBL" id="JAGSOJ010000005">
    <property type="protein sequence ID" value="MCM1992212.1"/>
    <property type="molecule type" value="Genomic_DNA"/>
</dbReference>
<keyword evidence="1" id="KW-0472">Membrane</keyword>